<sequence length="270" mass="30848">MRLSIFRLSFPPSRVLAILIRRRDARRAVGRDRSGPVRPFPRLFFVRLPPPPPTRFTPVVFSSHPRIFNPRYPSCPPSRPSRMYTRAHSLQSPLVYRVFAASATLSTRADEPSNIESGGLSTRMLLPRGSASCLLRKSAFHCYFRDPSAVLLPPRVSLSLSFSFSLASYRRIPRGREGFSPRAVINGRAVRSLESLPLNFLKPMIFIIAFSQMPFVYDTRQPARFVIPVSARNEPRKFTRHYVRLLNADSLLFDHYADHRNLLARYPHGG</sequence>
<reference evidence="1 2" key="1">
    <citation type="submission" date="2023-03" db="EMBL/GenBank/DDBJ databases">
        <title>High recombination rates correlate with genetic variation in Cardiocondyla obscurior ants.</title>
        <authorList>
            <person name="Errbii M."/>
        </authorList>
    </citation>
    <scope>NUCLEOTIDE SEQUENCE [LARGE SCALE GENOMIC DNA]</scope>
    <source>
        <strain evidence="1">Alpha-2009</strain>
        <tissue evidence="1">Whole body</tissue>
    </source>
</reference>
<dbReference type="Proteomes" id="UP001430953">
    <property type="component" value="Unassembled WGS sequence"/>
</dbReference>
<evidence type="ECO:0000313" key="2">
    <source>
        <dbReference type="Proteomes" id="UP001430953"/>
    </source>
</evidence>
<evidence type="ECO:0000313" key="1">
    <source>
        <dbReference type="EMBL" id="KAL0112387.1"/>
    </source>
</evidence>
<proteinExistence type="predicted"/>
<comment type="caution">
    <text evidence="1">The sequence shown here is derived from an EMBL/GenBank/DDBJ whole genome shotgun (WGS) entry which is preliminary data.</text>
</comment>
<protein>
    <submittedName>
        <fullName evidence="1">Uncharacterized protein</fullName>
    </submittedName>
</protein>
<organism evidence="1 2">
    <name type="scientific">Cardiocondyla obscurior</name>
    <dbReference type="NCBI Taxonomy" id="286306"/>
    <lineage>
        <taxon>Eukaryota</taxon>
        <taxon>Metazoa</taxon>
        <taxon>Ecdysozoa</taxon>
        <taxon>Arthropoda</taxon>
        <taxon>Hexapoda</taxon>
        <taxon>Insecta</taxon>
        <taxon>Pterygota</taxon>
        <taxon>Neoptera</taxon>
        <taxon>Endopterygota</taxon>
        <taxon>Hymenoptera</taxon>
        <taxon>Apocrita</taxon>
        <taxon>Aculeata</taxon>
        <taxon>Formicoidea</taxon>
        <taxon>Formicidae</taxon>
        <taxon>Myrmicinae</taxon>
        <taxon>Cardiocondyla</taxon>
    </lineage>
</organism>
<name>A0AAW2FDV1_9HYME</name>
<gene>
    <name evidence="1" type="ORF">PUN28_012021</name>
</gene>
<dbReference type="AlphaFoldDB" id="A0AAW2FDV1"/>
<accession>A0AAW2FDV1</accession>
<keyword evidence="2" id="KW-1185">Reference proteome</keyword>
<dbReference type="EMBL" id="JADYXP020000012">
    <property type="protein sequence ID" value="KAL0112387.1"/>
    <property type="molecule type" value="Genomic_DNA"/>
</dbReference>